<dbReference type="Pfam" id="PF00712">
    <property type="entry name" value="DNA_pol3_beta"/>
    <property type="match status" value="1"/>
</dbReference>
<evidence type="ECO:0000256" key="7">
    <source>
        <dbReference type="ARBA" id="ARBA00022705"/>
    </source>
</evidence>
<protein>
    <recommendedName>
        <fullName evidence="3 10">Beta sliding clamp</fullName>
    </recommendedName>
</protein>
<reference evidence="14 15" key="1">
    <citation type="submission" date="2018-01" db="EMBL/GenBank/DDBJ databases">
        <title>Metagenomic assembled genomes from two thermal pools in the Uzon Caldera, Kamchatka, Russia.</title>
        <authorList>
            <person name="Wilkins L."/>
            <person name="Ettinger C."/>
        </authorList>
    </citation>
    <scope>NUCLEOTIDE SEQUENCE [LARGE SCALE GENOMIC DNA]</scope>
    <source>
        <strain evidence="14">ZAV-07</strain>
    </source>
</reference>
<evidence type="ECO:0000259" key="11">
    <source>
        <dbReference type="Pfam" id="PF00712"/>
    </source>
</evidence>
<evidence type="ECO:0000313" key="14">
    <source>
        <dbReference type="EMBL" id="PMP68221.1"/>
    </source>
</evidence>
<feature type="domain" description="DNA polymerase III beta sliding clamp N-terminal" evidence="11">
    <location>
        <begin position="1"/>
        <end position="119"/>
    </location>
</feature>
<keyword evidence="6 10" id="KW-0548">Nucleotidyltransferase</keyword>
<dbReference type="PANTHER" id="PTHR30478">
    <property type="entry name" value="DNA POLYMERASE III SUBUNIT BETA"/>
    <property type="match status" value="1"/>
</dbReference>
<keyword evidence="4 10" id="KW-0963">Cytoplasm</keyword>
<keyword evidence="8 10" id="KW-0239">DNA-directed DNA polymerase</keyword>
<evidence type="ECO:0000256" key="8">
    <source>
        <dbReference type="ARBA" id="ARBA00022932"/>
    </source>
</evidence>
<dbReference type="PIRSF" id="PIRSF000804">
    <property type="entry name" value="DNA_pol_III_b"/>
    <property type="match status" value="1"/>
</dbReference>
<dbReference type="SMART" id="SM00480">
    <property type="entry name" value="POL3Bc"/>
    <property type="match status" value="1"/>
</dbReference>
<keyword evidence="5 10" id="KW-0808">Transferase</keyword>
<dbReference type="InterPro" id="IPR046938">
    <property type="entry name" value="DNA_clamp_sf"/>
</dbReference>
<evidence type="ECO:0000259" key="13">
    <source>
        <dbReference type="Pfam" id="PF02768"/>
    </source>
</evidence>
<evidence type="ECO:0000259" key="12">
    <source>
        <dbReference type="Pfam" id="PF02767"/>
    </source>
</evidence>
<organism evidence="14 15">
    <name type="scientific">Caldisericum exile</name>
    <dbReference type="NCBI Taxonomy" id="693075"/>
    <lineage>
        <taxon>Bacteria</taxon>
        <taxon>Pseudomonadati</taxon>
        <taxon>Caldisericota/Cryosericota group</taxon>
        <taxon>Caldisericota</taxon>
        <taxon>Caldisericia</taxon>
        <taxon>Caldisericales</taxon>
        <taxon>Caldisericaceae</taxon>
        <taxon>Caldisericum</taxon>
    </lineage>
</organism>
<dbReference type="GO" id="GO:0008408">
    <property type="term" value="F:3'-5' exonuclease activity"/>
    <property type="evidence" value="ECO:0007669"/>
    <property type="project" value="InterPro"/>
</dbReference>
<dbReference type="Gene3D" id="3.70.10.10">
    <property type="match status" value="1"/>
</dbReference>
<evidence type="ECO:0000256" key="9">
    <source>
        <dbReference type="ARBA" id="ARBA00023125"/>
    </source>
</evidence>
<comment type="function">
    <text evidence="10">Confers DNA tethering and processivity to DNA polymerases and other proteins. Acts as a clamp, forming a ring around DNA (a reaction catalyzed by the clamp-loading complex) which diffuses in an ATP-independent manner freely and bidirectionally along dsDNA. Initially characterized for its ability to contact the catalytic subunit of DNA polymerase III (Pol III), a complex, multichain enzyme responsible for most of the replicative synthesis in bacteria; Pol III exhibits 3'-5' exonuclease proofreading activity. The beta chain is required for initiation of replication as well as for processivity of DNA replication.</text>
</comment>
<dbReference type="InterPro" id="IPR022635">
    <property type="entry name" value="DNA_polIII_beta_C"/>
</dbReference>
<dbReference type="PANTHER" id="PTHR30478:SF0">
    <property type="entry name" value="BETA SLIDING CLAMP"/>
    <property type="match status" value="1"/>
</dbReference>
<evidence type="ECO:0000256" key="3">
    <source>
        <dbReference type="ARBA" id="ARBA00021035"/>
    </source>
</evidence>
<dbReference type="GO" id="GO:0005737">
    <property type="term" value="C:cytoplasm"/>
    <property type="evidence" value="ECO:0007669"/>
    <property type="project" value="UniProtKB-SubCell"/>
</dbReference>
<evidence type="ECO:0000313" key="15">
    <source>
        <dbReference type="Proteomes" id="UP000237040"/>
    </source>
</evidence>
<evidence type="ECO:0000256" key="2">
    <source>
        <dbReference type="ARBA" id="ARBA00010752"/>
    </source>
</evidence>
<feature type="domain" description="DNA polymerase III beta sliding clamp C-terminal" evidence="13">
    <location>
        <begin position="246"/>
        <end position="363"/>
    </location>
</feature>
<dbReference type="EMBL" id="PNIL01000025">
    <property type="protein sequence ID" value="PMP68221.1"/>
    <property type="molecule type" value="Genomic_DNA"/>
</dbReference>
<dbReference type="Gene3D" id="3.10.150.10">
    <property type="entry name" value="DNA Polymerase III, subunit A, domain 2"/>
    <property type="match status" value="1"/>
</dbReference>
<dbReference type="Pfam" id="PF02768">
    <property type="entry name" value="DNA_pol3_beta_3"/>
    <property type="match status" value="1"/>
</dbReference>
<dbReference type="GO" id="GO:0006271">
    <property type="term" value="P:DNA strand elongation involved in DNA replication"/>
    <property type="evidence" value="ECO:0007669"/>
    <property type="project" value="TreeGrafter"/>
</dbReference>
<dbReference type="GO" id="GO:0003677">
    <property type="term" value="F:DNA binding"/>
    <property type="evidence" value="ECO:0007669"/>
    <property type="project" value="UniProtKB-UniRule"/>
</dbReference>
<evidence type="ECO:0000256" key="10">
    <source>
        <dbReference type="PIRNR" id="PIRNR000804"/>
    </source>
</evidence>
<gene>
    <name evidence="14" type="primary">dnaN</name>
    <name evidence="14" type="ORF">C0189_01660</name>
</gene>
<dbReference type="Proteomes" id="UP000237040">
    <property type="component" value="Unassembled WGS sequence"/>
</dbReference>
<evidence type="ECO:0000256" key="5">
    <source>
        <dbReference type="ARBA" id="ARBA00022679"/>
    </source>
</evidence>
<feature type="domain" description="DNA polymerase III beta sliding clamp central" evidence="12">
    <location>
        <begin position="133"/>
        <end position="243"/>
    </location>
</feature>
<keyword evidence="7 10" id="KW-0235">DNA replication</keyword>
<accession>A0A2J6WFE1</accession>
<evidence type="ECO:0000256" key="4">
    <source>
        <dbReference type="ARBA" id="ARBA00022490"/>
    </source>
</evidence>
<dbReference type="InterPro" id="IPR001001">
    <property type="entry name" value="DNA_polIII_beta"/>
</dbReference>
<dbReference type="InterPro" id="IPR022637">
    <property type="entry name" value="DNA_polIII_beta_cen"/>
</dbReference>
<dbReference type="CDD" id="cd00140">
    <property type="entry name" value="beta_clamp"/>
    <property type="match status" value="1"/>
</dbReference>
<keyword evidence="9" id="KW-0238">DNA-binding</keyword>
<comment type="caution">
    <text evidence="14">The sequence shown here is derived from an EMBL/GenBank/DDBJ whole genome shotgun (WGS) entry which is preliminary data.</text>
</comment>
<dbReference type="GO" id="GO:0009360">
    <property type="term" value="C:DNA polymerase III complex"/>
    <property type="evidence" value="ECO:0007669"/>
    <property type="project" value="InterPro"/>
</dbReference>
<proteinExistence type="inferred from homology"/>
<dbReference type="GO" id="GO:0003887">
    <property type="term" value="F:DNA-directed DNA polymerase activity"/>
    <property type="evidence" value="ECO:0007669"/>
    <property type="project" value="UniProtKB-UniRule"/>
</dbReference>
<evidence type="ECO:0000256" key="6">
    <source>
        <dbReference type="ARBA" id="ARBA00022695"/>
    </source>
</evidence>
<dbReference type="AlphaFoldDB" id="A0A2J6WFE1"/>
<comment type="subcellular location">
    <subcellularLocation>
        <location evidence="1 10">Cytoplasm</location>
    </subcellularLocation>
</comment>
<sequence length="367" mass="41077">MRIKAKTSELTKAVSNVGKVISGKSVDLILENILLEVNNKLTLTTTNLEQAMKYSIDVEVEEFGEELKTILPYDILRDIVPKFKGEYVQLDIKEKKATIKEDSGEFTLHTFNPEAFAVIPEVEGVINFTLTFGTLKELIENTIFAAAKKEESRREFKGVYFDIKDEYVNLVATDSTALALNRINEAGLPKTSFIVPWKALDILIHLSYENETTVKIEIAESNIKFSLPNLSLTSLLINGQFPQYESVIPQDPEFYGKVAKNVLMDALDIIEVFAKKGTGRIIFTFTHGSLIVESSSSDIGQGKKIIPCETNAEVSLQFYAEKIIDGIEHVKDDTVFFGIQGPLHPVLVKGVESNDYLYVIMPQKPIE</sequence>
<dbReference type="InterPro" id="IPR022634">
    <property type="entry name" value="DNA_polIII_beta_N"/>
</dbReference>
<comment type="similarity">
    <text evidence="2 10">Belongs to the beta sliding clamp family.</text>
</comment>
<dbReference type="NCBIfam" id="TIGR00663">
    <property type="entry name" value="dnan"/>
    <property type="match status" value="1"/>
</dbReference>
<evidence type="ECO:0000256" key="1">
    <source>
        <dbReference type="ARBA" id="ARBA00004496"/>
    </source>
</evidence>
<dbReference type="SUPFAM" id="SSF55979">
    <property type="entry name" value="DNA clamp"/>
    <property type="match status" value="3"/>
</dbReference>
<name>A0A2J6WFE1_9BACT</name>
<comment type="subunit">
    <text evidence="10">Forms a ring-shaped head-to-tail homodimer around DNA.</text>
</comment>
<dbReference type="Pfam" id="PF02767">
    <property type="entry name" value="DNA_pol3_beta_2"/>
    <property type="match status" value="1"/>
</dbReference>